<evidence type="ECO:0000256" key="1">
    <source>
        <dbReference type="SAM" id="Phobius"/>
    </source>
</evidence>
<keyword evidence="1" id="KW-1133">Transmembrane helix</keyword>
<dbReference type="Proteomes" id="UP000186079">
    <property type="component" value="Unassembled WGS sequence"/>
</dbReference>
<evidence type="ECO:0000313" key="3">
    <source>
        <dbReference type="Proteomes" id="UP000186079"/>
    </source>
</evidence>
<sequence length="54" mass="6104">MESLHWMLLLIVTGFLLLGFGFNFRDHLVGVCLMAMGIVVTLSTVLLKLYTVLY</sequence>
<feature type="transmembrane region" description="Helical" evidence="1">
    <location>
        <begin position="31"/>
        <end position="53"/>
    </location>
</feature>
<dbReference type="RefSeq" id="WP_169745293.1">
    <property type="nucleotide sequence ID" value="NZ_FTMC01000001.1"/>
</dbReference>
<dbReference type="EMBL" id="FTMC01000001">
    <property type="protein sequence ID" value="SIP88667.1"/>
    <property type="molecule type" value="Genomic_DNA"/>
</dbReference>
<keyword evidence="1" id="KW-0472">Membrane</keyword>
<dbReference type="AlphaFoldDB" id="A0A1N6N9H5"/>
<proteinExistence type="predicted"/>
<name>A0A1N6N9H5_9PSED</name>
<accession>A0A1N6N9H5</accession>
<protein>
    <submittedName>
        <fullName evidence="2">Uncharacterized protein</fullName>
    </submittedName>
</protein>
<gene>
    <name evidence="2" type="ORF">SAMN05421672_101184</name>
</gene>
<feature type="transmembrane region" description="Helical" evidence="1">
    <location>
        <begin position="6"/>
        <end position="24"/>
    </location>
</feature>
<reference evidence="2 3" key="1">
    <citation type="submission" date="2017-01" db="EMBL/GenBank/DDBJ databases">
        <authorList>
            <person name="Mah S.A."/>
            <person name="Swanson W.J."/>
            <person name="Moy G.W."/>
            <person name="Vacquier V.D."/>
        </authorList>
    </citation>
    <scope>NUCLEOTIDE SEQUENCE [LARGE SCALE GENOMIC DNA]</scope>
    <source>
        <strain evidence="2 3">ATCC 29606</strain>
    </source>
</reference>
<keyword evidence="1" id="KW-0812">Transmembrane</keyword>
<evidence type="ECO:0000313" key="2">
    <source>
        <dbReference type="EMBL" id="SIP88667.1"/>
    </source>
</evidence>
<organism evidence="2 3">
    <name type="scientific">Pseudomonas flexibilis</name>
    <dbReference type="NCBI Taxonomy" id="706570"/>
    <lineage>
        <taxon>Bacteria</taxon>
        <taxon>Pseudomonadati</taxon>
        <taxon>Pseudomonadota</taxon>
        <taxon>Gammaproteobacteria</taxon>
        <taxon>Pseudomonadales</taxon>
        <taxon>Pseudomonadaceae</taxon>
        <taxon>Pseudomonas</taxon>
    </lineage>
</organism>